<feature type="region of interest" description="Disordered" evidence="3">
    <location>
        <begin position="64"/>
        <end position="131"/>
    </location>
</feature>
<dbReference type="PANTHER" id="PTHR15591:SF11">
    <property type="entry name" value="AP-4 COMPLEX ACCESSORY SUBUNIT RUSC1"/>
    <property type="match status" value="1"/>
</dbReference>
<dbReference type="Gene3D" id="2.30.30.40">
    <property type="entry name" value="SH3 Domains"/>
    <property type="match status" value="1"/>
</dbReference>
<evidence type="ECO:0000256" key="2">
    <source>
        <dbReference type="PROSITE-ProRule" id="PRU00192"/>
    </source>
</evidence>
<feature type="region of interest" description="Disordered" evidence="3">
    <location>
        <begin position="649"/>
        <end position="675"/>
    </location>
</feature>
<feature type="compositionally biased region" description="Polar residues" evidence="3">
    <location>
        <begin position="542"/>
        <end position="558"/>
    </location>
</feature>
<dbReference type="SUPFAM" id="SSF140741">
    <property type="entry name" value="RUN domain-like"/>
    <property type="match status" value="1"/>
</dbReference>
<dbReference type="SMART" id="SM00593">
    <property type="entry name" value="RUN"/>
    <property type="match status" value="1"/>
</dbReference>
<feature type="region of interest" description="Disordered" evidence="3">
    <location>
        <begin position="394"/>
        <end position="600"/>
    </location>
</feature>
<feature type="domain" description="SH3" evidence="4">
    <location>
        <begin position="674"/>
        <end position="731"/>
    </location>
</feature>
<evidence type="ECO:0000259" key="4">
    <source>
        <dbReference type="PROSITE" id="PS50002"/>
    </source>
</evidence>
<keyword evidence="1 2" id="KW-0728">SH3 domain</keyword>
<organism evidence="6 7">
    <name type="scientific">Huso huso</name>
    <name type="common">Beluga</name>
    <name type="synonym">Acipenser huso</name>
    <dbReference type="NCBI Taxonomy" id="61971"/>
    <lineage>
        <taxon>Eukaryota</taxon>
        <taxon>Metazoa</taxon>
        <taxon>Chordata</taxon>
        <taxon>Craniata</taxon>
        <taxon>Vertebrata</taxon>
        <taxon>Euteleostomi</taxon>
        <taxon>Actinopterygii</taxon>
        <taxon>Chondrostei</taxon>
        <taxon>Acipenseriformes</taxon>
        <taxon>Acipenseridae</taxon>
        <taxon>Huso</taxon>
    </lineage>
</organism>
<dbReference type="SUPFAM" id="SSF50044">
    <property type="entry name" value="SH3-domain"/>
    <property type="match status" value="1"/>
</dbReference>
<dbReference type="PROSITE" id="PS50002">
    <property type="entry name" value="SH3"/>
    <property type="match status" value="1"/>
</dbReference>
<accession>A0ABR0Y063</accession>
<feature type="compositionally biased region" description="Polar residues" evidence="3">
    <location>
        <begin position="565"/>
        <end position="576"/>
    </location>
</feature>
<dbReference type="InterPro" id="IPR036028">
    <property type="entry name" value="SH3-like_dom_sf"/>
</dbReference>
<evidence type="ECO:0000256" key="1">
    <source>
        <dbReference type="ARBA" id="ARBA00022443"/>
    </source>
</evidence>
<gene>
    <name evidence="6" type="ORF">HHUSO_G36940</name>
</gene>
<feature type="compositionally biased region" description="Low complexity" evidence="3">
    <location>
        <begin position="80"/>
        <end position="111"/>
    </location>
</feature>
<dbReference type="InterPro" id="IPR001452">
    <property type="entry name" value="SH3_domain"/>
</dbReference>
<dbReference type="EMBL" id="JAHFZB010000551">
    <property type="protein sequence ID" value="KAK6461356.1"/>
    <property type="molecule type" value="Genomic_DNA"/>
</dbReference>
<evidence type="ECO:0000313" key="7">
    <source>
        <dbReference type="Proteomes" id="UP001369086"/>
    </source>
</evidence>
<dbReference type="SMART" id="SM00326">
    <property type="entry name" value="SH3"/>
    <property type="match status" value="1"/>
</dbReference>
<dbReference type="InterPro" id="IPR047343">
    <property type="entry name" value="RUSC1_2"/>
</dbReference>
<dbReference type="PROSITE" id="PS50826">
    <property type="entry name" value="RUN"/>
    <property type="match status" value="1"/>
</dbReference>
<reference evidence="6 7" key="1">
    <citation type="submission" date="2021-05" db="EMBL/GenBank/DDBJ databases">
        <authorList>
            <person name="Zahm M."/>
            <person name="Klopp C."/>
            <person name="Cabau C."/>
            <person name="Kuhl H."/>
            <person name="Suciu R."/>
            <person name="Ciorpac M."/>
            <person name="Holostenco D."/>
            <person name="Gessner J."/>
            <person name="Wuertz S."/>
            <person name="Hohne C."/>
            <person name="Stock M."/>
            <person name="Gislard M."/>
            <person name="Lluch J."/>
            <person name="Milhes M."/>
            <person name="Lampietro C."/>
            <person name="Lopez Roques C."/>
            <person name="Donnadieu C."/>
            <person name="Du K."/>
            <person name="Schartl M."/>
            <person name="Guiguen Y."/>
        </authorList>
    </citation>
    <scope>NUCLEOTIDE SEQUENCE [LARGE SCALE GENOMIC DNA]</scope>
    <source>
        <strain evidence="6">Hh-F2</strain>
        <tissue evidence="6">Blood</tissue>
    </source>
</reference>
<proteinExistence type="predicted"/>
<comment type="caution">
    <text evidence="6">The sequence shown here is derived from an EMBL/GenBank/DDBJ whole genome shotgun (WGS) entry which is preliminary data.</text>
</comment>
<evidence type="ECO:0000259" key="5">
    <source>
        <dbReference type="PROSITE" id="PS50826"/>
    </source>
</evidence>
<dbReference type="InterPro" id="IPR004012">
    <property type="entry name" value="Run_dom"/>
</dbReference>
<dbReference type="PANTHER" id="PTHR15591">
    <property type="entry name" value="RUN AND SH3 DOMAIN CONTAINING"/>
    <property type="match status" value="1"/>
</dbReference>
<name>A0ABR0Y063_HUSHU</name>
<keyword evidence="7" id="KW-1185">Reference proteome</keyword>
<dbReference type="InterPro" id="IPR037213">
    <property type="entry name" value="Run_dom_sf"/>
</dbReference>
<dbReference type="Pfam" id="PF02759">
    <property type="entry name" value="RUN"/>
    <property type="match status" value="1"/>
</dbReference>
<evidence type="ECO:0000256" key="3">
    <source>
        <dbReference type="SAM" id="MobiDB-lite"/>
    </source>
</evidence>
<dbReference type="Gene3D" id="1.20.58.900">
    <property type="match status" value="1"/>
</dbReference>
<dbReference type="Pfam" id="PF00018">
    <property type="entry name" value="SH3_1"/>
    <property type="match status" value="1"/>
</dbReference>
<evidence type="ECO:0000313" key="6">
    <source>
        <dbReference type="EMBL" id="KAK6461356.1"/>
    </source>
</evidence>
<sequence length="731" mass="77323">MRYIFKNRDLFVSGCDGLQSLLPPLPISPILTRPTLCCSPQYSTITDTTSNTCYSTTRPPGGASCCPAQTSPHSQPPGPGFSTSPGSQGAPSSSLTSSLPTPPRLSRSEPPLSGPACPRYGPAQSVLPLLPHGRTLPSLRAYPGGPRTGGAGVWRRSLARLSTGRAYEQPVRSLSFAGPLQVGGTWMAGSSRTPLGDQELPLLCLQQKSALVNAVSSAVEEILSHFSSSRTLVQKAQSGHGLNPSLARLVLQALCPALRSLLSRRDSSPTRVTSSWAAGGIHPGDWWEASTTSTQGLHLLSSRLCQLLSSRSANKRFNACLGLLNLKLLDHWLSHLQSSQDVLSAYYSPASFLRLISCQPLFEELLLLLQPLSLLTFHLDLLFEHHHLLPANQDGHRASSANQIPRGSAPANRGPDGKGTANQDSPGLANGSEHTDRGPKPGTANPAPGGGAGPTNQKPASRKEAGSSGPANQSVLFPVEWELGGAPPSAGRPLSQQAGQALQSGWKQIVQGGGGLGQNWAGSDRASRTRAGEGEVSWWDKLSQNPWVSLSPTQTQNWGKDPRSCTETQSGTSPDTRGTDAEAPPPARPGQARVRGPGGSEVKGAQFWMLGRLFGASLGDSKPATQEQKLRRPSSWLSPSASVLRVIRTGTAAQRGGEGSGPETSPKRTDTQNPGLRAVRTLCDYQGSGAELSFRKGEELPLVGAVDEEWIRCRQGDREGLVPIGFASLIM</sequence>
<feature type="domain" description="RUN" evidence="5">
    <location>
        <begin position="245"/>
        <end position="384"/>
    </location>
</feature>
<dbReference type="Proteomes" id="UP001369086">
    <property type="component" value="Unassembled WGS sequence"/>
</dbReference>
<feature type="compositionally biased region" description="Polar residues" evidence="3">
    <location>
        <begin position="494"/>
        <end position="503"/>
    </location>
</feature>
<protein>
    <submittedName>
        <fullName evidence="6">RUN and SH3 domain-containing protein 1-like</fullName>
    </submittedName>
</protein>